<feature type="transmembrane region" description="Helical" evidence="6">
    <location>
        <begin position="42"/>
        <end position="59"/>
    </location>
</feature>
<evidence type="ECO:0000259" key="7">
    <source>
        <dbReference type="SMART" id="SM00563"/>
    </source>
</evidence>
<dbReference type="InterPro" id="IPR002123">
    <property type="entry name" value="Plipid/glycerol_acylTrfase"/>
</dbReference>
<evidence type="ECO:0000256" key="4">
    <source>
        <dbReference type="ARBA" id="ARBA00023098"/>
    </source>
</evidence>
<dbReference type="GO" id="GO:0003841">
    <property type="term" value="F:1-acylglycerol-3-phosphate O-acyltransferase activity"/>
    <property type="evidence" value="ECO:0007669"/>
    <property type="project" value="UniProtKB-EC"/>
</dbReference>
<dbReference type="OrthoDB" id="9803035at2"/>
<feature type="transmembrane region" description="Helical" evidence="6">
    <location>
        <begin position="79"/>
        <end position="99"/>
    </location>
</feature>
<dbReference type="PANTHER" id="PTHR10434">
    <property type="entry name" value="1-ACYL-SN-GLYCEROL-3-PHOSPHATE ACYLTRANSFERASE"/>
    <property type="match status" value="1"/>
</dbReference>
<dbReference type="Pfam" id="PF01553">
    <property type="entry name" value="Acyltransferase"/>
    <property type="match status" value="1"/>
</dbReference>
<dbReference type="SUPFAM" id="SSF69593">
    <property type="entry name" value="Glycerol-3-phosphate (1)-acyltransferase"/>
    <property type="match status" value="1"/>
</dbReference>
<evidence type="ECO:0000256" key="3">
    <source>
        <dbReference type="ARBA" id="ARBA00022679"/>
    </source>
</evidence>
<feature type="transmembrane region" description="Helical" evidence="6">
    <location>
        <begin position="6"/>
        <end position="30"/>
    </location>
</feature>
<keyword evidence="2" id="KW-0444">Lipid biosynthesis</keyword>
<dbReference type="HOGENOM" id="CLU_027938_6_2_10"/>
<comment type="pathway">
    <text evidence="1">Lipid metabolism.</text>
</comment>
<dbReference type="STRING" id="1166018.FAES_0240"/>
<keyword evidence="6" id="KW-0472">Membrane</keyword>
<dbReference type="AlphaFoldDB" id="I0K2A1"/>
<dbReference type="EMBL" id="HE796683">
    <property type="protein sequence ID" value="CCG98254.1"/>
    <property type="molecule type" value="Genomic_DNA"/>
</dbReference>
<protein>
    <submittedName>
        <fullName evidence="8">1-acyl-sn-glycerol-3-phosphate acyltransferase</fullName>
        <ecNumber evidence="8">2.3.1.51</ecNumber>
    </submittedName>
</protein>
<accession>I0K2A1</accession>
<dbReference type="CDD" id="cd07989">
    <property type="entry name" value="LPLAT_AGPAT-like"/>
    <property type="match status" value="1"/>
</dbReference>
<keyword evidence="6" id="KW-1133">Transmembrane helix</keyword>
<dbReference type="PATRIC" id="fig|1166018.3.peg.246"/>
<dbReference type="EC" id="2.3.1.51" evidence="8"/>
<gene>
    <name evidence="8" type="primary">plsC1</name>
    <name evidence="8" type="ORF">FAES_0240</name>
</gene>
<dbReference type="KEGG" id="fae:FAES_0240"/>
<keyword evidence="9" id="KW-1185">Reference proteome</keyword>
<dbReference type="RefSeq" id="WP_015329354.1">
    <property type="nucleotide sequence ID" value="NC_020054.1"/>
</dbReference>
<dbReference type="SMART" id="SM00563">
    <property type="entry name" value="PlsC"/>
    <property type="match status" value="1"/>
</dbReference>
<keyword evidence="5 8" id="KW-0012">Acyltransferase</keyword>
<dbReference type="eggNOG" id="COG0204">
    <property type="taxonomic scope" value="Bacteria"/>
</dbReference>
<evidence type="ECO:0000256" key="5">
    <source>
        <dbReference type="ARBA" id="ARBA00023315"/>
    </source>
</evidence>
<evidence type="ECO:0000256" key="2">
    <source>
        <dbReference type="ARBA" id="ARBA00022516"/>
    </source>
</evidence>
<keyword evidence="4" id="KW-0443">Lipid metabolism</keyword>
<reference evidence="8 9" key="1">
    <citation type="journal article" date="2012" name="J. Bacteriol.">
        <title>Genome Sequence of Fibrella aestuarina BUZ 2T, a Filamentous Marine Bacterium.</title>
        <authorList>
            <person name="Filippini M."/>
            <person name="Qi W."/>
            <person name="Blom J."/>
            <person name="Goesmann A."/>
            <person name="Smits T.H."/>
            <person name="Bagheri H.C."/>
        </authorList>
    </citation>
    <scope>NUCLEOTIDE SEQUENCE [LARGE SCALE GENOMIC DNA]</scope>
    <source>
        <strain evidence="9">BUZ 2T</strain>
    </source>
</reference>
<evidence type="ECO:0000256" key="1">
    <source>
        <dbReference type="ARBA" id="ARBA00005189"/>
    </source>
</evidence>
<dbReference type="Proteomes" id="UP000011058">
    <property type="component" value="Chromosome"/>
</dbReference>
<evidence type="ECO:0000313" key="8">
    <source>
        <dbReference type="EMBL" id="CCG98254.1"/>
    </source>
</evidence>
<keyword evidence="3 8" id="KW-0808">Transferase</keyword>
<keyword evidence="6" id="KW-0812">Transmembrane</keyword>
<feature type="domain" description="Phospholipid/glycerol acyltransferase" evidence="7">
    <location>
        <begin position="73"/>
        <end position="194"/>
    </location>
</feature>
<proteinExistence type="predicted"/>
<dbReference type="GO" id="GO:0006654">
    <property type="term" value="P:phosphatidic acid biosynthetic process"/>
    <property type="evidence" value="ECO:0007669"/>
    <property type="project" value="TreeGrafter"/>
</dbReference>
<evidence type="ECO:0000313" key="9">
    <source>
        <dbReference type="Proteomes" id="UP000011058"/>
    </source>
</evidence>
<organism evidence="8 9">
    <name type="scientific">Fibrella aestuarina BUZ 2</name>
    <dbReference type="NCBI Taxonomy" id="1166018"/>
    <lineage>
        <taxon>Bacteria</taxon>
        <taxon>Pseudomonadati</taxon>
        <taxon>Bacteroidota</taxon>
        <taxon>Cytophagia</taxon>
        <taxon>Cytophagales</taxon>
        <taxon>Spirosomataceae</taxon>
        <taxon>Fibrella</taxon>
    </lineage>
</organism>
<sequence length="255" mass="28458">MLYTAWCVLVFSLTFLLMVPFVLLGSWLASNKSSFGLRLAHGAIRTWGYLAFPLVGMPIRVDWRFRPERGKAYVYCANHFSYLDIAVLGVVIPGLYAFIGKIGVKKIPLFGYMFAKLHVMVDRSSAESRAYSLTKCMRTLASGRSIIIFPEGGIKAPLKPDGSPPTMVYPFKDGAFTMAIQQQVPIVPVTLLNNYRLLPDASPFRVHWGAVKIVVHEPISTTGLTPKDVDVLRERTYRIIEAELGHSLSLAARHQ</sequence>
<dbReference type="PANTHER" id="PTHR10434:SF64">
    <property type="entry name" value="1-ACYL-SN-GLYCEROL-3-PHOSPHATE ACYLTRANSFERASE-RELATED"/>
    <property type="match status" value="1"/>
</dbReference>
<name>I0K2A1_9BACT</name>
<evidence type="ECO:0000256" key="6">
    <source>
        <dbReference type="SAM" id="Phobius"/>
    </source>
</evidence>